<organism evidence="2 3">
    <name type="scientific">Hypsibius exemplaris</name>
    <name type="common">Freshwater tardigrade</name>
    <dbReference type="NCBI Taxonomy" id="2072580"/>
    <lineage>
        <taxon>Eukaryota</taxon>
        <taxon>Metazoa</taxon>
        <taxon>Ecdysozoa</taxon>
        <taxon>Tardigrada</taxon>
        <taxon>Eutardigrada</taxon>
        <taxon>Parachela</taxon>
        <taxon>Hypsibioidea</taxon>
        <taxon>Hypsibiidae</taxon>
        <taxon>Hypsibius</taxon>
    </lineage>
</organism>
<protein>
    <submittedName>
        <fullName evidence="2">Uncharacterized protein</fullName>
    </submittedName>
</protein>
<evidence type="ECO:0000313" key="2">
    <source>
        <dbReference type="EMBL" id="OQV24807.1"/>
    </source>
</evidence>
<keyword evidence="3" id="KW-1185">Reference proteome</keyword>
<feature type="chain" id="PRO_5013048679" evidence="1">
    <location>
        <begin position="20"/>
        <end position="312"/>
    </location>
</feature>
<feature type="signal peptide" evidence="1">
    <location>
        <begin position="1"/>
        <end position="19"/>
    </location>
</feature>
<accession>A0A1W0XBC3</accession>
<evidence type="ECO:0000313" key="3">
    <source>
        <dbReference type="Proteomes" id="UP000192578"/>
    </source>
</evidence>
<dbReference type="EMBL" id="MTYJ01000005">
    <property type="protein sequence ID" value="OQV24807.1"/>
    <property type="molecule type" value="Genomic_DNA"/>
</dbReference>
<reference evidence="3" key="1">
    <citation type="submission" date="2017-01" db="EMBL/GenBank/DDBJ databases">
        <title>Comparative genomics of anhydrobiosis in the tardigrade Hypsibius dujardini.</title>
        <authorList>
            <person name="Yoshida Y."/>
            <person name="Koutsovoulos G."/>
            <person name="Laetsch D."/>
            <person name="Stevens L."/>
            <person name="Kumar S."/>
            <person name="Horikawa D."/>
            <person name="Ishino K."/>
            <person name="Komine S."/>
            <person name="Tomita M."/>
            <person name="Blaxter M."/>
            <person name="Arakawa K."/>
        </authorList>
    </citation>
    <scope>NUCLEOTIDE SEQUENCE [LARGE SCALE GENOMIC DNA]</scope>
    <source>
        <strain evidence="3">Z151</strain>
    </source>
</reference>
<dbReference type="AlphaFoldDB" id="A0A1W0XBC3"/>
<dbReference type="SUPFAM" id="SSF69322">
    <property type="entry name" value="Tricorn protease domain 2"/>
    <property type="match status" value="1"/>
</dbReference>
<gene>
    <name evidence="2" type="ORF">BV898_01398</name>
</gene>
<proteinExistence type="predicted"/>
<dbReference type="Proteomes" id="UP000192578">
    <property type="component" value="Unassembled WGS sequence"/>
</dbReference>
<name>A0A1W0XBC3_HYPEX</name>
<keyword evidence="1" id="KW-0732">Signal</keyword>
<sequence length="312" mass="34381">MRASFATLFFCVCFDSVISELWTNISTEGQFLKQHQFRDPNLPQHNARVPAKGIAYQISSHGPLMALTPYNNLIFYTPESKEWEIEMEAVISVSSCADGTIWSITKVFDQSAIFRNQHLNPPQEVPNDINGTLKQIYGQDANHAVVLTENGKIFVFSDGKSWNLVSDGKLFRAQQVVLGDSDDGKVLYALDTNGTLWVGRFTQNVDWVQVNVLITPTNVIGGKMPVMFGGRPLAAFDVFSSTGGKSILAAANARGNLYLSQISKGSVDLQEQDTPKEGCIFVSLNANQLYCITPDQDIFVKDIPAKFKASNG</sequence>
<evidence type="ECO:0000256" key="1">
    <source>
        <dbReference type="SAM" id="SignalP"/>
    </source>
</evidence>
<comment type="caution">
    <text evidence="2">The sequence shown here is derived from an EMBL/GenBank/DDBJ whole genome shotgun (WGS) entry which is preliminary data.</text>
</comment>